<accession>A0A5C4MCT6</accession>
<feature type="domain" description="Putative Flp pilus-assembly TadG-like N-terminal" evidence="2">
    <location>
        <begin position="8"/>
        <end position="53"/>
    </location>
</feature>
<evidence type="ECO:0000313" key="4">
    <source>
        <dbReference type="Proteomes" id="UP000306740"/>
    </source>
</evidence>
<evidence type="ECO:0000256" key="1">
    <source>
        <dbReference type="SAM" id="Phobius"/>
    </source>
</evidence>
<dbReference type="AlphaFoldDB" id="A0A5C4MCT6"/>
<dbReference type="Pfam" id="PF13400">
    <property type="entry name" value="Tad"/>
    <property type="match status" value="1"/>
</dbReference>
<protein>
    <recommendedName>
        <fullName evidence="2">Putative Flp pilus-assembly TadG-like N-terminal domain-containing protein</fullName>
    </recommendedName>
</protein>
<name>A0A5C4MCT6_9ACTN</name>
<proteinExistence type="predicted"/>
<dbReference type="Proteomes" id="UP000306740">
    <property type="component" value="Unassembled WGS sequence"/>
</dbReference>
<keyword evidence="1" id="KW-1133">Transmembrane helix</keyword>
<gene>
    <name evidence="3" type="ORF">FHE65_31880</name>
</gene>
<dbReference type="InterPro" id="IPR028087">
    <property type="entry name" value="Tad_N"/>
</dbReference>
<reference evidence="3 4" key="1">
    <citation type="submission" date="2019-05" db="EMBL/GenBank/DDBJ databases">
        <title>Mumia sp. nov., isolated from the intestinal contents of plateau pika (Ochotona curzoniae) in the Qinghai-Tibet plateau of China.</title>
        <authorList>
            <person name="Tian Z."/>
        </authorList>
    </citation>
    <scope>NUCLEOTIDE SEQUENCE [LARGE SCALE GENOMIC DNA]</scope>
    <source>
        <strain evidence="4">527</strain>
    </source>
</reference>
<dbReference type="RefSeq" id="WP_139086371.1">
    <property type="nucleotide sequence ID" value="NZ_VDFR01000206.1"/>
</dbReference>
<keyword evidence="1" id="KW-0812">Transmembrane</keyword>
<dbReference type="OrthoDB" id="3789668at2"/>
<evidence type="ECO:0000259" key="2">
    <source>
        <dbReference type="Pfam" id="PF13400"/>
    </source>
</evidence>
<sequence length="141" mass="14779">MTGRGERGQISVMIIGFFLVLLLVVAVVVNASAAYLGQRRLADLADGAALAAAEGVTRSSLYGATGERAPLDPDAASRAVADYLRAVGAQDDVRALRWEVRGRGDAVVVRLEGRVRLPLVPPGWSRGASIAADAAVELRID</sequence>
<feature type="transmembrane region" description="Helical" evidence="1">
    <location>
        <begin position="12"/>
        <end position="36"/>
    </location>
</feature>
<keyword evidence="1" id="KW-0472">Membrane</keyword>
<evidence type="ECO:0000313" key="3">
    <source>
        <dbReference type="EMBL" id="TNC31275.1"/>
    </source>
</evidence>
<comment type="caution">
    <text evidence="3">The sequence shown here is derived from an EMBL/GenBank/DDBJ whole genome shotgun (WGS) entry which is preliminary data.</text>
</comment>
<dbReference type="EMBL" id="VDFR01000206">
    <property type="protein sequence ID" value="TNC31275.1"/>
    <property type="molecule type" value="Genomic_DNA"/>
</dbReference>
<organism evidence="3 4">
    <name type="scientific">Mumia zhuanghuii</name>
    <dbReference type="NCBI Taxonomy" id="2585211"/>
    <lineage>
        <taxon>Bacteria</taxon>
        <taxon>Bacillati</taxon>
        <taxon>Actinomycetota</taxon>
        <taxon>Actinomycetes</taxon>
        <taxon>Propionibacteriales</taxon>
        <taxon>Nocardioidaceae</taxon>
        <taxon>Mumia</taxon>
    </lineage>
</organism>